<organism evidence="1 2">
    <name type="scientific">Lentzea albida</name>
    <dbReference type="NCBI Taxonomy" id="65499"/>
    <lineage>
        <taxon>Bacteria</taxon>
        <taxon>Bacillati</taxon>
        <taxon>Actinomycetota</taxon>
        <taxon>Actinomycetes</taxon>
        <taxon>Pseudonocardiales</taxon>
        <taxon>Pseudonocardiaceae</taxon>
        <taxon>Lentzea</taxon>
    </lineage>
</organism>
<keyword evidence="2" id="KW-1185">Reference proteome</keyword>
<accession>A0A1H9VGT0</accession>
<dbReference type="EMBL" id="FOFV01000018">
    <property type="protein sequence ID" value="SES20852.1"/>
    <property type="molecule type" value="Genomic_DNA"/>
</dbReference>
<dbReference type="Gene3D" id="2.60.120.560">
    <property type="entry name" value="Exo-inulinase, domain 1"/>
    <property type="match status" value="1"/>
</dbReference>
<dbReference type="STRING" id="65499.SAMN04488000_118109"/>
<evidence type="ECO:0000313" key="2">
    <source>
        <dbReference type="Proteomes" id="UP000199503"/>
    </source>
</evidence>
<gene>
    <name evidence="1" type="ORF">SAMN04488000_118109</name>
</gene>
<dbReference type="OrthoDB" id="3304698at2"/>
<protein>
    <submittedName>
        <fullName evidence="1">Uncharacterized protein</fullName>
    </submittedName>
</protein>
<evidence type="ECO:0000313" key="1">
    <source>
        <dbReference type="EMBL" id="SES20852.1"/>
    </source>
</evidence>
<name>A0A1H9VGT0_9PSEU</name>
<dbReference type="RefSeq" id="WP_089923073.1">
    <property type="nucleotide sequence ID" value="NZ_FOFV01000018.1"/>
</dbReference>
<proteinExistence type="predicted"/>
<sequence length="1116" mass="117164">MTALGVTSEIYLDGLGWVDNTDDVKLATKVTITGGRSNEGGQVAPSNCSLTLVDPDGRYVLDNPLGQYYGLIGRNTPQRVAVLLVRDTFSRTVAAGMGNTDSGQTWVLTGSGGTVANANWAVGGGVCTMSQPTVSGNRQAVLKTSTLIRDVDVQCDVTLPVSNVLGGDLEPGNLIVRQNPVTDEHYLCRVVVTAAEQVTVTWRHSSAGQLATPVTVAGLTHSGQTLRVRAQAEGNTLRAKVWAAASPEPYDWTITVHDERIVTAGAVGVRNGVASANTNPLPIVFTIDNFLMRSMRFAGEISAWSPRWDLSGNDATVEVDASGLLRRLGQGQPQLKSPLYRGITTAARSSLQAYWPCEDSNGSTSIASALGGPSMVVYGSPRFATNDDFVCSQPLPEMNGSAWFGDVPAYEGTGVVQLRFLMRVPASGSVDDRIIARMGIGGTASLWELVYMTGGGLKLKAYNPSGTPILDTGTVGFNVNGKLLRVSVELDQNGADVDWRMSVLEVGSTVGGFTSGTLAGVLVDRCLQVQICPQQAMTDVVIGHVSLESELTSLFTLDDELAAHTGETAGRRAIRLAAEEAQPLSYVGNPDNTQRMGPQGIGTFLGLLQSCAKAERGTLGEARGHNELVFRSRASLYNAAAVATLNLSAGQVSNAPEQAPDDQLTVNDFVAKRAGGSSYRVIRETGPMSVLPPQQGGIGRYDSSDEFDVEHDAQLPQLAGAAVNEGTQRRGRYPRISVRLHHPTIASSYQLHGSLLSVGLDDRVVMVNNTRIHVYDDIEQITRGWTESIGHVVGDVEHDITFNCSPAAPYNVVKLDDTVLGKLDSSSSTLDRALGAGVTSAWVVSQREKWTTAPAQMPIPLAIGGERVTATAIGSATPALVSVGTAAHADNAPVTPGLPAGLAAGQLLLLFAAGRASGSLEPNIPAGYSLLLDASNMRLMGKYAEAGEVAPQVTFTASVAGSTCSAQLAAFTNTSLQIAVPGVTQLNGSAQNIAYPAAQVAMPSVATLMIVLGWKQDDWTSVATIGGYTELGEPFSTLGNDQGIVWDFLVVDPDRPITNPAGSFVVTGGAAAISRGAVIGLRTVQQFTLTRSVNGFTKAHAAGTEVHTHPGAVIAL</sequence>
<reference evidence="2" key="1">
    <citation type="submission" date="2016-10" db="EMBL/GenBank/DDBJ databases">
        <authorList>
            <person name="Varghese N."/>
            <person name="Submissions S."/>
        </authorList>
    </citation>
    <scope>NUCLEOTIDE SEQUENCE [LARGE SCALE GENOMIC DNA]</scope>
    <source>
        <strain evidence="2">DSM 44437</strain>
    </source>
</reference>
<dbReference type="AlphaFoldDB" id="A0A1H9VGT0"/>
<dbReference type="Proteomes" id="UP000199503">
    <property type="component" value="Unassembled WGS sequence"/>
</dbReference>